<gene>
    <name evidence="1" type="ORF">Amon02_001074900</name>
</gene>
<protein>
    <submittedName>
        <fullName evidence="1">Unnamed protein product</fullName>
    </submittedName>
</protein>
<accession>A0ACB5U3P3</accession>
<evidence type="ECO:0000313" key="1">
    <source>
        <dbReference type="EMBL" id="GME99551.1"/>
    </source>
</evidence>
<sequence>MSHPNLQSHRKNDVSNVSDRPPPLPPKDSPTTEDHPKKIPIKPTRPNLVVPSLESTLPHVSYQARLSRGYDKFRYYFGLDQNVQSRSLLLKPTPAPIKNVLIIGVHGFFPTKVLRPILGEPTGTSLRFAQCGEKAVNSWSKENDLDVNIQKIALEREGKVFDRVDFFFDIMKSYEEDVKKADFIFVCAHSQGCPVSIMLMSKLIEHGVIAPHTKIGMLCMAGINNGPYNGIDQSLFVRAYSTIENESMLELFEFQKFNSLQSRKYLDSLRNLIINNVKVTYVGSIDDQMVPLYSATASHVKHPNIFKAVYIDGDSDTPDFVTRIVKLCCTLQNLGYSDHDVIKEISYALAGPLTGVI</sequence>
<proteinExistence type="predicted"/>
<dbReference type="Proteomes" id="UP001165064">
    <property type="component" value="Unassembled WGS sequence"/>
</dbReference>
<dbReference type="EMBL" id="BSXS01011038">
    <property type="protein sequence ID" value="GME99551.1"/>
    <property type="molecule type" value="Genomic_DNA"/>
</dbReference>
<organism evidence="1 2">
    <name type="scientific">Ambrosiozyma monospora</name>
    <name type="common">Yeast</name>
    <name type="synonym">Endomycopsis monosporus</name>
    <dbReference type="NCBI Taxonomy" id="43982"/>
    <lineage>
        <taxon>Eukaryota</taxon>
        <taxon>Fungi</taxon>
        <taxon>Dikarya</taxon>
        <taxon>Ascomycota</taxon>
        <taxon>Saccharomycotina</taxon>
        <taxon>Pichiomycetes</taxon>
        <taxon>Pichiales</taxon>
        <taxon>Pichiaceae</taxon>
        <taxon>Ambrosiozyma</taxon>
    </lineage>
</organism>
<name>A0ACB5U3P3_AMBMO</name>
<comment type="caution">
    <text evidence="1">The sequence shown here is derived from an EMBL/GenBank/DDBJ whole genome shotgun (WGS) entry which is preliminary data.</text>
</comment>
<keyword evidence="2" id="KW-1185">Reference proteome</keyword>
<reference evidence="1" key="1">
    <citation type="submission" date="2023-04" db="EMBL/GenBank/DDBJ databases">
        <title>Ambrosiozyma monospora NBRC 10751.</title>
        <authorList>
            <person name="Ichikawa N."/>
            <person name="Sato H."/>
            <person name="Tonouchi N."/>
        </authorList>
    </citation>
    <scope>NUCLEOTIDE SEQUENCE</scope>
    <source>
        <strain evidence="1">NBRC 10751</strain>
    </source>
</reference>
<evidence type="ECO:0000313" key="2">
    <source>
        <dbReference type="Proteomes" id="UP001165064"/>
    </source>
</evidence>